<sequence>MNIQAGSFFFIFTCKNCFLFCNNVECGFIVADSIEYMWEEGKSFLYSGELLGSKVPLRMQEMEWKLL</sequence>
<reference evidence="1 3" key="2">
    <citation type="journal article" date="2018" name="Plant J.">
        <title>The Physcomitrella patens chromosome-scale assembly reveals moss genome structure and evolution.</title>
        <authorList>
            <person name="Lang D."/>
            <person name="Ullrich K.K."/>
            <person name="Murat F."/>
            <person name="Fuchs J."/>
            <person name="Jenkins J."/>
            <person name="Haas F.B."/>
            <person name="Piednoel M."/>
            <person name="Gundlach H."/>
            <person name="Van Bel M."/>
            <person name="Meyberg R."/>
            <person name="Vives C."/>
            <person name="Morata J."/>
            <person name="Symeonidi A."/>
            <person name="Hiss M."/>
            <person name="Muchero W."/>
            <person name="Kamisugi Y."/>
            <person name="Saleh O."/>
            <person name="Blanc G."/>
            <person name="Decker E.L."/>
            <person name="van Gessel N."/>
            <person name="Grimwood J."/>
            <person name="Hayes R.D."/>
            <person name="Graham S.W."/>
            <person name="Gunter L.E."/>
            <person name="McDaniel S.F."/>
            <person name="Hoernstein S.N.W."/>
            <person name="Larsson A."/>
            <person name="Li F.W."/>
            <person name="Perroud P.F."/>
            <person name="Phillips J."/>
            <person name="Ranjan P."/>
            <person name="Rokshar D.S."/>
            <person name="Rothfels C.J."/>
            <person name="Schneider L."/>
            <person name="Shu S."/>
            <person name="Stevenson D.W."/>
            <person name="Thummler F."/>
            <person name="Tillich M."/>
            <person name="Villarreal Aguilar J.C."/>
            <person name="Widiez T."/>
            <person name="Wong G.K."/>
            <person name="Wymore A."/>
            <person name="Zhang Y."/>
            <person name="Zimmer A.D."/>
            <person name="Quatrano R.S."/>
            <person name="Mayer K.F.X."/>
            <person name="Goodstein D."/>
            <person name="Casacuberta J.M."/>
            <person name="Vandepoele K."/>
            <person name="Reski R."/>
            <person name="Cuming A.C."/>
            <person name="Tuskan G.A."/>
            <person name="Maumus F."/>
            <person name="Salse J."/>
            <person name="Schmutz J."/>
            <person name="Rensing S.A."/>
        </authorList>
    </citation>
    <scope>NUCLEOTIDE SEQUENCE [LARGE SCALE GENOMIC DNA]</scope>
    <source>
        <strain evidence="2 3">cv. Gransden 2004</strain>
    </source>
</reference>
<dbReference type="AlphaFoldDB" id="A0A2K1JZA0"/>
<accession>A0A2K1JZA0</accession>
<dbReference type="Gramene" id="Pp3c10_16341V3.1">
    <property type="protein sequence ID" value="PAC:32901584.CDS.1"/>
    <property type="gene ID" value="Pp3c10_16341"/>
</dbReference>
<gene>
    <name evidence="1" type="ORF">PHYPA_013969</name>
</gene>
<name>A0A2K1JZA0_PHYPA</name>
<dbReference type="EnsemblPlants" id="Pp3c10_16341V3.1">
    <property type="protein sequence ID" value="PAC:32901584.CDS.1"/>
    <property type="gene ID" value="Pp3c10_16341"/>
</dbReference>
<dbReference type="EMBL" id="ABEU02000010">
    <property type="protein sequence ID" value="PNR46849.1"/>
    <property type="molecule type" value="Genomic_DNA"/>
</dbReference>
<evidence type="ECO:0000313" key="3">
    <source>
        <dbReference type="Proteomes" id="UP000006727"/>
    </source>
</evidence>
<organism evidence="1">
    <name type="scientific">Physcomitrium patens</name>
    <name type="common">Spreading-leaved earth moss</name>
    <name type="synonym">Physcomitrella patens</name>
    <dbReference type="NCBI Taxonomy" id="3218"/>
    <lineage>
        <taxon>Eukaryota</taxon>
        <taxon>Viridiplantae</taxon>
        <taxon>Streptophyta</taxon>
        <taxon>Embryophyta</taxon>
        <taxon>Bryophyta</taxon>
        <taxon>Bryophytina</taxon>
        <taxon>Bryopsida</taxon>
        <taxon>Funariidae</taxon>
        <taxon>Funariales</taxon>
        <taxon>Funariaceae</taxon>
        <taxon>Physcomitrium</taxon>
    </lineage>
</organism>
<proteinExistence type="predicted"/>
<keyword evidence="3" id="KW-1185">Reference proteome</keyword>
<reference evidence="1 3" key="1">
    <citation type="journal article" date="2008" name="Science">
        <title>The Physcomitrella genome reveals evolutionary insights into the conquest of land by plants.</title>
        <authorList>
            <person name="Rensing S."/>
            <person name="Lang D."/>
            <person name="Zimmer A."/>
            <person name="Terry A."/>
            <person name="Salamov A."/>
            <person name="Shapiro H."/>
            <person name="Nishiyama T."/>
            <person name="Perroud P.-F."/>
            <person name="Lindquist E."/>
            <person name="Kamisugi Y."/>
            <person name="Tanahashi T."/>
            <person name="Sakakibara K."/>
            <person name="Fujita T."/>
            <person name="Oishi K."/>
            <person name="Shin-I T."/>
            <person name="Kuroki Y."/>
            <person name="Toyoda A."/>
            <person name="Suzuki Y."/>
            <person name="Hashimoto A."/>
            <person name="Yamaguchi K."/>
            <person name="Sugano A."/>
            <person name="Kohara Y."/>
            <person name="Fujiyama A."/>
            <person name="Anterola A."/>
            <person name="Aoki S."/>
            <person name="Ashton N."/>
            <person name="Barbazuk W.B."/>
            <person name="Barker E."/>
            <person name="Bennetzen J."/>
            <person name="Bezanilla M."/>
            <person name="Blankenship R."/>
            <person name="Cho S.H."/>
            <person name="Dutcher S."/>
            <person name="Estelle M."/>
            <person name="Fawcett J.A."/>
            <person name="Gundlach H."/>
            <person name="Hanada K."/>
            <person name="Heyl A."/>
            <person name="Hicks K.A."/>
            <person name="Hugh J."/>
            <person name="Lohr M."/>
            <person name="Mayer K."/>
            <person name="Melkozernov A."/>
            <person name="Murata T."/>
            <person name="Nelson D."/>
            <person name="Pils B."/>
            <person name="Prigge M."/>
            <person name="Reiss B."/>
            <person name="Renner T."/>
            <person name="Rombauts S."/>
            <person name="Rushton P."/>
            <person name="Sanderfoot A."/>
            <person name="Schween G."/>
            <person name="Shiu S.-H."/>
            <person name="Stueber K."/>
            <person name="Theodoulou F.L."/>
            <person name="Tu H."/>
            <person name="Van de Peer Y."/>
            <person name="Verrier P.J."/>
            <person name="Waters E."/>
            <person name="Wood A."/>
            <person name="Yang L."/>
            <person name="Cove D."/>
            <person name="Cuming A."/>
            <person name="Hasebe M."/>
            <person name="Lucas S."/>
            <person name="Mishler D.B."/>
            <person name="Reski R."/>
            <person name="Grigoriev I."/>
            <person name="Quatrano R.S."/>
            <person name="Boore J.L."/>
        </authorList>
    </citation>
    <scope>NUCLEOTIDE SEQUENCE [LARGE SCALE GENOMIC DNA]</scope>
    <source>
        <strain evidence="2 3">cv. Gransden 2004</strain>
    </source>
</reference>
<evidence type="ECO:0000313" key="2">
    <source>
        <dbReference type="EnsemblPlants" id="PAC:32901584.CDS.1"/>
    </source>
</evidence>
<reference evidence="2" key="3">
    <citation type="submission" date="2020-12" db="UniProtKB">
        <authorList>
            <consortium name="EnsemblPlants"/>
        </authorList>
    </citation>
    <scope>IDENTIFICATION</scope>
</reference>
<evidence type="ECO:0000313" key="1">
    <source>
        <dbReference type="EMBL" id="PNR46849.1"/>
    </source>
</evidence>
<dbReference type="Proteomes" id="UP000006727">
    <property type="component" value="Chromosome 10"/>
</dbReference>
<dbReference type="InParanoid" id="A0A2K1JZA0"/>
<protein>
    <submittedName>
        <fullName evidence="1 2">Uncharacterized protein</fullName>
    </submittedName>
</protein>